<dbReference type="EMBL" id="FNEN01000007">
    <property type="protein sequence ID" value="SDI83728.1"/>
    <property type="molecule type" value="Genomic_DNA"/>
</dbReference>
<proteinExistence type="predicted"/>
<gene>
    <name evidence="1" type="ORF">SAMN04488123_10733</name>
</gene>
<dbReference type="RefSeq" id="WP_090398248.1">
    <property type="nucleotide sequence ID" value="NZ_FNEN01000007.1"/>
</dbReference>
<evidence type="ECO:0000313" key="2">
    <source>
        <dbReference type="Proteomes" id="UP000198853"/>
    </source>
</evidence>
<dbReference type="AlphaFoldDB" id="A0A1G8NU86"/>
<keyword evidence="2" id="KW-1185">Reference proteome</keyword>
<dbReference type="OrthoDB" id="2969981at2"/>
<reference evidence="1 2" key="1">
    <citation type="submission" date="2016-10" db="EMBL/GenBank/DDBJ databases">
        <authorList>
            <person name="de Groot N.N."/>
        </authorList>
    </citation>
    <scope>NUCLEOTIDE SEQUENCE [LARGE SCALE GENOMIC DNA]</scope>
    <source>
        <strain evidence="1 2">DSM 21771</strain>
    </source>
</reference>
<sequence>MIRIRGKQGPNRLVTGQNYKAYELDSFVSTTDVVLMSTNENQLFTEPEREYKVTHEFEGFFEHSSEDGEKYFRKKKAYVVEKA</sequence>
<evidence type="ECO:0000313" key="1">
    <source>
        <dbReference type="EMBL" id="SDI83728.1"/>
    </source>
</evidence>
<protein>
    <submittedName>
        <fullName evidence="1">Uncharacterized protein</fullName>
    </submittedName>
</protein>
<organism evidence="1 2">
    <name type="scientific">Natribacillus halophilus</name>
    <dbReference type="NCBI Taxonomy" id="549003"/>
    <lineage>
        <taxon>Bacteria</taxon>
        <taxon>Bacillati</taxon>
        <taxon>Bacillota</taxon>
        <taxon>Bacilli</taxon>
        <taxon>Bacillales</taxon>
        <taxon>Bacillaceae</taxon>
        <taxon>Natribacillus</taxon>
    </lineage>
</organism>
<dbReference type="Proteomes" id="UP000198853">
    <property type="component" value="Unassembled WGS sequence"/>
</dbReference>
<name>A0A1G8NU86_9BACI</name>
<accession>A0A1G8NU86</accession>